<dbReference type="InterPro" id="IPR011042">
    <property type="entry name" value="6-blade_b-propeller_TolB-like"/>
</dbReference>
<feature type="region of interest" description="Disordered" evidence="1">
    <location>
        <begin position="42"/>
        <end position="64"/>
    </location>
</feature>
<dbReference type="KEGG" id="malk:MalAC0309_0463"/>
<reference evidence="2 3" key="2">
    <citation type="submission" date="2016-01" db="EMBL/GenBank/DDBJ databases">
        <title>Microcella alkaliphila JAM AC0309 whole genome shotgun sequence.</title>
        <authorList>
            <person name="Kurata A."/>
            <person name="Hirose Y."/>
            <person name="Kishimoto N."/>
            <person name="Kobayashi T."/>
        </authorList>
    </citation>
    <scope>NUCLEOTIDE SEQUENCE [LARGE SCALE GENOMIC DNA]</scope>
    <source>
        <strain evidence="2 3">JAM AC0309</strain>
    </source>
</reference>
<dbReference type="EMBL" id="AP017315">
    <property type="protein sequence ID" value="BAU31335.1"/>
    <property type="molecule type" value="Genomic_DNA"/>
</dbReference>
<reference evidence="3" key="1">
    <citation type="submission" date="2015-12" db="EMBL/GenBank/DDBJ databases">
        <authorList>
            <person name="Shamseldin A."/>
            <person name="Moawad H."/>
            <person name="Abd El-Rahim W.M."/>
            <person name="Sadowsky M.J."/>
        </authorList>
    </citation>
    <scope>NUCLEOTIDE SEQUENCE [LARGE SCALE GENOMIC DNA]</scope>
    <source>
        <strain evidence="3">JAM AC0309</strain>
    </source>
</reference>
<name>A0A0U4WTX1_9MICO</name>
<dbReference type="AlphaFoldDB" id="A0A0U4WTX1"/>
<proteinExistence type="predicted"/>
<accession>A0A0U4WTX1</accession>
<protein>
    <submittedName>
        <fullName evidence="2">Glucose sorbosone dehydrogenase</fullName>
    </submittedName>
</protein>
<evidence type="ECO:0000256" key="1">
    <source>
        <dbReference type="SAM" id="MobiDB-lite"/>
    </source>
</evidence>
<sequence>MNLIEPGGNYGWPVVEGIGGDDRNRDALLGSDGRLWFLTNNTDGRGSPGAEDDRLLAVELSPAS</sequence>
<evidence type="ECO:0000313" key="3">
    <source>
        <dbReference type="Proteomes" id="UP000218965"/>
    </source>
</evidence>
<evidence type="ECO:0000313" key="2">
    <source>
        <dbReference type="EMBL" id="BAU31335.1"/>
    </source>
</evidence>
<organism evidence="2 3">
    <name type="scientific">Microcella alkaliphila</name>
    <dbReference type="NCBI Taxonomy" id="279828"/>
    <lineage>
        <taxon>Bacteria</taxon>
        <taxon>Bacillati</taxon>
        <taxon>Actinomycetota</taxon>
        <taxon>Actinomycetes</taxon>
        <taxon>Micrococcales</taxon>
        <taxon>Microbacteriaceae</taxon>
        <taxon>Microcella</taxon>
    </lineage>
</organism>
<dbReference type="Gene3D" id="2.120.10.30">
    <property type="entry name" value="TolB, C-terminal domain"/>
    <property type="match status" value="1"/>
</dbReference>
<gene>
    <name evidence="2" type="ORF">MalAC0309_0463</name>
</gene>
<dbReference type="Proteomes" id="UP000218965">
    <property type="component" value="Chromosome"/>
</dbReference>